<organism evidence="4">
    <name type="scientific">Octopus bimaculoides</name>
    <name type="common">California two-spotted octopus</name>
    <dbReference type="NCBI Taxonomy" id="37653"/>
    <lineage>
        <taxon>Eukaryota</taxon>
        <taxon>Metazoa</taxon>
        <taxon>Spiralia</taxon>
        <taxon>Lophotrochozoa</taxon>
        <taxon>Mollusca</taxon>
        <taxon>Cephalopoda</taxon>
        <taxon>Coleoidea</taxon>
        <taxon>Octopodiformes</taxon>
        <taxon>Octopoda</taxon>
        <taxon>Incirrata</taxon>
        <taxon>Octopodidae</taxon>
        <taxon>Octopus</taxon>
    </lineage>
</organism>
<dbReference type="SUPFAM" id="SSF48726">
    <property type="entry name" value="Immunoglobulin"/>
    <property type="match status" value="1"/>
</dbReference>
<sequence>MPGKAEVILGGSKRFECQVVGNPRPSIRWFKDGIDITNKTRYNFEYDEDGIISMYIENVLQSDGGFYRCRAENTQGVATTAAYLHIIHFV</sequence>
<evidence type="ECO:0000313" key="4">
    <source>
        <dbReference type="EMBL" id="KOF88717.1"/>
    </source>
</evidence>
<dbReference type="InterPro" id="IPR013098">
    <property type="entry name" value="Ig_I-set"/>
</dbReference>
<keyword evidence="1" id="KW-1015">Disulfide bond</keyword>
<dbReference type="OrthoDB" id="6115582at2759"/>
<evidence type="ECO:0000256" key="1">
    <source>
        <dbReference type="ARBA" id="ARBA00023157"/>
    </source>
</evidence>
<dbReference type="Pfam" id="PF07679">
    <property type="entry name" value="I-set"/>
    <property type="match status" value="1"/>
</dbReference>
<dbReference type="InterPro" id="IPR007110">
    <property type="entry name" value="Ig-like_dom"/>
</dbReference>
<accession>A0A0L8HHK6</accession>
<dbReference type="SMART" id="SM00409">
    <property type="entry name" value="IG"/>
    <property type="match status" value="1"/>
</dbReference>
<name>A0A0L8HHK6_OCTBM</name>
<evidence type="ECO:0000259" key="3">
    <source>
        <dbReference type="PROSITE" id="PS50835"/>
    </source>
</evidence>
<dbReference type="PANTHER" id="PTHR47633">
    <property type="entry name" value="IMMUNOGLOBULIN"/>
    <property type="match status" value="1"/>
</dbReference>
<dbReference type="EMBL" id="KQ418125">
    <property type="protein sequence ID" value="KOF88717.1"/>
    <property type="molecule type" value="Genomic_DNA"/>
</dbReference>
<dbReference type="AlphaFoldDB" id="A0A0L8HHK6"/>
<feature type="domain" description="Ig-like" evidence="3">
    <location>
        <begin position="1"/>
        <end position="85"/>
    </location>
</feature>
<dbReference type="InterPro" id="IPR036179">
    <property type="entry name" value="Ig-like_dom_sf"/>
</dbReference>
<evidence type="ECO:0000256" key="2">
    <source>
        <dbReference type="ARBA" id="ARBA00023319"/>
    </source>
</evidence>
<dbReference type="PROSITE" id="PS50835">
    <property type="entry name" value="IG_LIKE"/>
    <property type="match status" value="1"/>
</dbReference>
<reference evidence="4" key="1">
    <citation type="submission" date="2015-07" db="EMBL/GenBank/DDBJ databases">
        <title>MeaNS - Measles Nucleotide Surveillance Program.</title>
        <authorList>
            <person name="Tran T."/>
            <person name="Druce J."/>
        </authorList>
    </citation>
    <scope>NUCLEOTIDE SEQUENCE</scope>
    <source>
        <strain evidence="4">UCB-OBI-ISO-001</strain>
        <tissue evidence="4">Gonad</tissue>
    </source>
</reference>
<keyword evidence="2" id="KW-0393">Immunoglobulin domain</keyword>
<dbReference type="FunFam" id="2.60.40.10:FF:000032">
    <property type="entry name" value="palladin isoform X1"/>
    <property type="match status" value="1"/>
</dbReference>
<dbReference type="InterPro" id="IPR003599">
    <property type="entry name" value="Ig_sub"/>
</dbReference>
<protein>
    <recommendedName>
        <fullName evidence="3">Ig-like domain-containing protein</fullName>
    </recommendedName>
</protein>
<dbReference type="SMART" id="SM00408">
    <property type="entry name" value="IGc2"/>
    <property type="match status" value="1"/>
</dbReference>
<dbReference type="InterPro" id="IPR003598">
    <property type="entry name" value="Ig_sub2"/>
</dbReference>
<gene>
    <name evidence="4" type="ORF">OCBIM_22014387mg</name>
</gene>
<dbReference type="InterPro" id="IPR013783">
    <property type="entry name" value="Ig-like_fold"/>
</dbReference>
<dbReference type="Gene3D" id="2.60.40.10">
    <property type="entry name" value="Immunoglobulins"/>
    <property type="match status" value="1"/>
</dbReference>
<proteinExistence type="predicted"/>